<reference evidence="3 4" key="1">
    <citation type="submission" date="2016-11" db="EMBL/GenBank/DDBJ databases">
        <authorList>
            <person name="Jaros S."/>
            <person name="Januszkiewicz K."/>
            <person name="Wedrychowicz H."/>
        </authorList>
    </citation>
    <scope>NUCLEOTIDE SEQUENCE [LARGE SCALE GENOMIC DNA]</scope>
    <source>
        <strain evidence="3 4">CGMCC 1.6102</strain>
    </source>
</reference>
<dbReference type="PANTHER" id="PTHR46268">
    <property type="entry name" value="STRESS RESPONSE PROTEIN NHAX"/>
    <property type="match status" value="1"/>
</dbReference>
<feature type="domain" description="UspA" evidence="2">
    <location>
        <begin position="1"/>
        <end position="142"/>
    </location>
</feature>
<dbReference type="OrthoDB" id="1522603at2"/>
<evidence type="ECO:0000259" key="2">
    <source>
        <dbReference type="Pfam" id="PF00582"/>
    </source>
</evidence>
<gene>
    <name evidence="3" type="ORF">SAMN04488057_11770</name>
</gene>
<dbReference type="InterPro" id="IPR014729">
    <property type="entry name" value="Rossmann-like_a/b/a_fold"/>
</dbReference>
<dbReference type="InterPro" id="IPR006016">
    <property type="entry name" value="UspA"/>
</dbReference>
<dbReference type="CDD" id="cd00293">
    <property type="entry name" value="USP-like"/>
    <property type="match status" value="1"/>
</dbReference>
<keyword evidence="4" id="KW-1185">Reference proteome</keyword>
<dbReference type="PANTHER" id="PTHR46268:SF6">
    <property type="entry name" value="UNIVERSAL STRESS PROTEIN UP12"/>
    <property type="match status" value="1"/>
</dbReference>
<evidence type="ECO:0000313" key="4">
    <source>
        <dbReference type="Proteomes" id="UP000184513"/>
    </source>
</evidence>
<dbReference type="PRINTS" id="PR01438">
    <property type="entry name" value="UNVRSLSTRESS"/>
</dbReference>
<dbReference type="RefSeq" id="WP_073097316.1">
    <property type="nucleotide sequence ID" value="NZ_FRCY01000017.1"/>
</dbReference>
<organism evidence="3 4">
    <name type="scientific">Cyclobacterium lianum</name>
    <dbReference type="NCBI Taxonomy" id="388280"/>
    <lineage>
        <taxon>Bacteria</taxon>
        <taxon>Pseudomonadati</taxon>
        <taxon>Bacteroidota</taxon>
        <taxon>Cytophagia</taxon>
        <taxon>Cytophagales</taxon>
        <taxon>Cyclobacteriaceae</taxon>
        <taxon>Cyclobacterium</taxon>
    </lineage>
</organism>
<dbReference type="SUPFAM" id="SSF52402">
    <property type="entry name" value="Adenine nucleotide alpha hydrolases-like"/>
    <property type="match status" value="2"/>
</dbReference>
<dbReference type="Gene3D" id="3.40.50.620">
    <property type="entry name" value="HUPs"/>
    <property type="match status" value="2"/>
</dbReference>
<sequence length="275" mass="30369">MKRIIVPVDFSPYAENAFLSAAKIAARGDASISCVNVITSDLDWKNLSEKEKAKYPEILDLEAEAKDKLKSFILDHKVKSTPVEGLVEVGVPNQVLTELAHKQKADLIVIGAYGKGYEEGKFIGSTTQKVMRNANCPVLAVKKVLDGRAMKKMVFASLFNEVSKPAFTRMKPLIKNIGASVYFLFINTPSKFTDSGKAEEQMRKYAIGQEDLIIHRHIFNHEDAEKGIVAFAEKENAGIIGIASNVRKTNASYQIGVTDTVLFKSDIPVLSVKFE</sequence>
<comment type="similarity">
    <text evidence="1">Belongs to the universal stress protein A family.</text>
</comment>
<dbReference type="InterPro" id="IPR006015">
    <property type="entry name" value="Universal_stress_UspA"/>
</dbReference>
<proteinExistence type="inferred from homology"/>
<dbReference type="Pfam" id="PF00582">
    <property type="entry name" value="Usp"/>
    <property type="match status" value="1"/>
</dbReference>
<evidence type="ECO:0000313" key="3">
    <source>
        <dbReference type="EMBL" id="SHN29581.1"/>
    </source>
</evidence>
<name>A0A1M7QFZ8_9BACT</name>
<evidence type="ECO:0000256" key="1">
    <source>
        <dbReference type="ARBA" id="ARBA00008791"/>
    </source>
</evidence>
<accession>A0A1M7QFZ8</accession>
<dbReference type="EMBL" id="FRCY01000017">
    <property type="protein sequence ID" value="SHN29581.1"/>
    <property type="molecule type" value="Genomic_DNA"/>
</dbReference>
<dbReference type="Proteomes" id="UP000184513">
    <property type="component" value="Unassembled WGS sequence"/>
</dbReference>
<dbReference type="AlphaFoldDB" id="A0A1M7QFZ8"/>
<dbReference type="STRING" id="388280.SAMN04488057_11770"/>
<protein>
    <submittedName>
        <fullName evidence="3">Nucleotide-binding universal stress protein, UspA family</fullName>
    </submittedName>
</protein>